<dbReference type="Pfam" id="PF08239">
    <property type="entry name" value="SH3_3"/>
    <property type="match status" value="1"/>
</dbReference>
<proteinExistence type="predicted"/>
<keyword evidence="2" id="KW-0812">Transmembrane</keyword>
<feature type="compositionally biased region" description="Polar residues" evidence="1">
    <location>
        <begin position="332"/>
        <end position="344"/>
    </location>
</feature>
<sequence length="438" mass="46201">MTQPVLKQDGILDEFLPDDVLRLAEEINAAAPFEHRLAAANTDHTASSLARRFAPDTVRQRAAAADPTLLAPVPPASSRAVARPRRFLRAAAFGLASATALAGGMMWLVGSGGLDFNLDLDRMFQHAGLVKQTDTAPRASAALSIDVLPPRFSAPTLAADEDGKVRTAARPNVAPPLSSGFAVRAGESDRIEGLMAHGQKMIDVGYLAGARAYYRRAAEAGSGEAALALGATYDPDIVARLGVQGIKPDRAEAAKWYATAAGLGIADREKVLHRLTEHWGDEQTTPKQTEIMASASPTHSISAPGVSAPIKNPHAATRVPQDASGGADRQRVASNNAVPTSSVRPQLLASDEEPKPGPLTMIVRAAAGLSAQEEWMEVASPVNVRKGPSSNAGTDKVAPKGAKFRVVGREGNWIRVADPKTAQEGYIYNRFLKESSAP</sequence>
<dbReference type="HOGENOM" id="CLU_625300_0_0_5"/>
<dbReference type="Proteomes" id="UP000031643">
    <property type="component" value="Chromosome"/>
</dbReference>
<protein>
    <recommendedName>
        <fullName evidence="3">SH3b domain-containing protein</fullName>
    </recommendedName>
</protein>
<dbReference type="InterPro" id="IPR003646">
    <property type="entry name" value="SH3-like_bac-type"/>
</dbReference>
<accession>A0A0A8JZJ0</accession>
<gene>
    <name evidence="4" type="ORF">GL4_0509</name>
</gene>
<feature type="domain" description="SH3b" evidence="3">
    <location>
        <begin position="371"/>
        <end position="435"/>
    </location>
</feature>
<dbReference type="RefSeq" id="WP_156137356.1">
    <property type="nucleotide sequence ID" value="NZ_AP014648.1"/>
</dbReference>
<dbReference type="EMBL" id="AP014648">
    <property type="protein sequence ID" value="BAQ15975.1"/>
    <property type="molecule type" value="Genomic_DNA"/>
</dbReference>
<keyword evidence="2" id="KW-1133">Transmembrane helix</keyword>
<dbReference type="KEGG" id="mcg:GL4_0509"/>
<dbReference type="SUPFAM" id="SSF81901">
    <property type="entry name" value="HCP-like"/>
    <property type="match status" value="1"/>
</dbReference>
<evidence type="ECO:0000256" key="2">
    <source>
        <dbReference type="SAM" id="Phobius"/>
    </source>
</evidence>
<dbReference type="SMART" id="SM00287">
    <property type="entry name" value="SH3b"/>
    <property type="match status" value="1"/>
</dbReference>
<keyword evidence="2" id="KW-0472">Membrane</keyword>
<reference evidence="4 5" key="1">
    <citation type="submission" date="2014-09" db="EMBL/GenBank/DDBJ databases">
        <title>Genome sequencing of Methyloceanibacter caenitepidi Gela4.</title>
        <authorList>
            <person name="Takeuchi M."/>
            <person name="Susumu S."/>
            <person name="Kamagata Y."/>
            <person name="Oshima K."/>
            <person name="Hattori M."/>
            <person name="Iwasaki W."/>
        </authorList>
    </citation>
    <scope>NUCLEOTIDE SEQUENCE [LARGE SCALE GENOMIC DNA]</scope>
    <source>
        <strain evidence="4 5">Gela4</strain>
    </source>
</reference>
<evidence type="ECO:0000256" key="1">
    <source>
        <dbReference type="SAM" id="MobiDB-lite"/>
    </source>
</evidence>
<dbReference type="InterPro" id="IPR011990">
    <property type="entry name" value="TPR-like_helical_dom_sf"/>
</dbReference>
<organism evidence="4 5">
    <name type="scientific">Methyloceanibacter caenitepidi</name>
    <dbReference type="NCBI Taxonomy" id="1384459"/>
    <lineage>
        <taxon>Bacteria</taxon>
        <taxon>Pseudomonadati</taxon>
        <taxon>Pseudomonadota</taxon>
        <taxon>Alphaproteobacteria</taxon>
        <taxon>Hyphomicrobiales</taxon>
        <taxon>Hyphomicrobiaceae</taxon>
        <taxon>Methyloceanibacter</taxon>
    </lineage>
</organism>
<dbReference type="AlphaFoldDB" id="A0A0A8JZJ0"/>
<evidence type="ECO:0000313" key="4">
    <source>
        <dbReference type="EMBL" id="BAQ15975.1"/>
    </source>
</evidence>
<evidence type="ECO:0000259" key="3">
    <source>
        <dbReference type="SMART" id="SM00287"/>
    </source>
</evidence>
<dbReference type="Gene3D" id="1.25.40.10">
    <property type="entry name" value="Tetratricopeptide repeat domain"/>
    <property type="match status" value="1"/>
</dbReference>
<keyword evidence="5" id="KW-1185">Reference proteome</keyword>
<name>A0A0A8JZJ0_9HYPH</name>
<evidence type="ECO:0000313" key="5">
    <source>
        <dbReference type="Proteomes" id="UP000031643"/>
    </source>
</evidence>
<feature type="region of interest" description="Disordered" evidence="1">
    <location>
        <begin position="295"/>
        <end position="355"/>
    </location>
</feature>
<dbReference type="OrthoDB" id="7284792at2"/>
<dbReference type="Gene3D" id="2.30.30.40">
    <property type="entry name" value="SH3 Domains"/>
    <property type="match status" value="1"/>
</dbReference>
<feature type="transmembrane region" description="Helical" evidence="2">
    <location>
        <begin position="87"/>
        <end position="109"/>
    </location>
</feature>